<comment type="caution">
    <text evidence="1">The sequence shown here is derived from an EMBL/GenBank/DDBJ whole genome shotgun (WGS) entry which is preliminary data.</text>
</comment>
<gene>
    <name evidence="1" type="ORF">QFC19_008465</name>
</gene>
<evidence type="ECO:0000313" key="2">
    <source>
        <dbReference type="Proteomes" id="UP001241377"/>
    </source>
</evidence>
<organism evidence="1 2">
    <name type="scientific">Naganishia cerealis</name>
    <dbReference type="NCBI Taxonomy" id="610337"/>
    <lineage>
        <taxon>Eukaryota</taxon>
        <taxon>Fungi</taxon>
        <taxon>Dikarya</taxon>
        <taxon>Basidiomycota</taxon>
        <taxon>Agaricomycotina</taxon>
        <taxon>Tremellomycetes</taxon>
        <taxon>Filobasidiales</taxon>
        <taxon>Filobasidiaceae</taxon>
        <taxon>Naganishia</taxon>
    </lineage>
</organism>
<sequence>MSVAIVRSPLADIPLPPLQSFFNYYLPSKPRYPDYTAFIDGVTGRNITVAQLRRDSLRLGLGIQDLLKLSLSPQTVAVIYSPNSIDFVQIFYGCQSTKVITSLANASYTATELAHQLRDGEPSIAFVHPSIYDAYLGAIKLLETEGRSAPKLFWAVPENEVPRELMRNTPDAKSYQALLMDEATVQNFQGTPAKGEEAHETALLCYSSGTTGLAKGVMSTHHNLNVNGEISAKSCYPENLAYGKGSMILNACPMYHLYGLMEAVIIPLLTGVPVVNLPKFTPEGFFRAIQNYKANAAFVVPPMVLHLANNPLAANYDLSSLKWMRSAAAPLGQGLIRKVKSKLGDDVHITQGYGLTEVTCLCTAQTVADALSNPGSVGRLYPCLQAKIVDEHLMPAKVGEPGELCIKGPTVMNIVDRLKELIKYKGFQVPPADLEKLLLTNPKVGDVAVIGVHSREFATELPRAYVVPAGGLDKLSAKEREELALELVSWVEKNVCLPQAPPEDVPEVAKSLG</sequence>
<name>A0ACC2V3C4_9TREE</name>
<accession>A0ACC2V3C4</accession>
<dbReference type="EMBL" id="JASBWR010000127">
    <property type="protein sequence ID" value="KAJ9093122.1"/>
    <property type="molecule type" value="Genomic_DNA"/>
</dbReference>
<keyword evidence="2" id="KW-1185">Reference proteome</keyword>
<protein>
    <submittedName>
        <fullName evidence="1">Uncharacterized protein</fullName>
    </submittedName>
</protein>
<reference evidence="1" key="1">
    <citation type="submission" date="2023-04" db="EMBL/GenBank/DDBJ databases">
        <title>Draft Genome sequencing of Naganishia species isolated from polar environments using Oxford Nanopore Technology.</title>
        <authorList>
            <person name="Leo P."/>
            <person name="Venkateswaran K."/>
        </authorList>
    </citation>
    <scope>NUCLEOTIDE SEQUENCE</scope>
    <source>
        <strain evidence="1">MNA-CCFEE 5261</strain>
    </source>
</reference>
<dbReference type="Proteomes" id="UP001241377">
    <property type="component" value="Unassembled WGS sequence"/>
</dbReference>
<proteinExistence type="predicted"/>
<evidence type="ECO:0000313" key="1">
    <source>
        <dbReference type="EMBL" id="KAJ9093122.1"/>
    </source>
</evidence>